<dbReference type="AlphaFoldDB" id="A0A4Y2DGU2"/>
<keyword evidence="1" id="KW-1133">Transmembrane helix</keyword>
<keyword evidence="3" id="KW-1185">Reference proteome</keyword>
<organism evidence="2 3">
    <name type="scientific">Araneus ventricosus</name>
    <name type="common">Orbweaver spider</name>
    <name type="synonym">Epeira ventricosa</name>
    <dbReference type="NCBI Taxonomy" id="182803"/>
    <lineage>
        <taxon>Eukaryota</taxon>
        <taxon>Metazoa</taxon>
        <taxon>Ecdysozoa</taxon>
        <taxon>Arthropoda</taxon>
        <taxon>Chelicerata</taxon>
        <taxon>Arachnida</taxon>
        <taxon>Araneae</taxon>
        <taxon>Araneomorphae</taxon>
        <taxon>Entelegynae</taxon>
        <taxon>Araneoidea</taxon>
        <taxon>Araneidae</taxon>
        <taxon>Araneus</taxon>
    </lineage>
</organism>
<accession>A0A4Y2DGU2</accession>
<keyword evidence="1" id="KW-0812">Transmembrane</keyword>
<feature type="transmembrane region" description="Helical" evidence="1">
    <location>
        <begin position="73"/>
        <end position="97"/>
    </location>
</feature>
<name>A0A4Y2DGU2_ARAVE</name>
<keyword evidence="1" id="KW-0472">Membrane</keyword>
<gene>
    <name evidence="2" type="ORF">AVEN_144037_1</name>
</gene>
<protein>
    <submittedName>
        <fullName evidence="2">Uncharacterized protein</fullName>
    </submittedName>
</protein>
<reference evidence="2 3" key="1">
    <citation type="journal article" date="2019" name="Sci. Rep.">
        <title>Orb-weaving spider Araneus ventricosus genome elucidates the spidroin gene catalogue.</title>
        <authorList>
            <person name="Kono N."/>
            <person name="Nakamura H."/>
            <person name="Ohtoshi R."/>
            <person name="Moran D.A.P."/>
            <person name="Shinohara A."/>
            <person name="Yoshida Y."/>
            <person name="Fujiwara M."/>
            <person name="Mori M."/>
            <person name="Tomita M."/>
            <person name="Arakawa K."/>
        </authorList>
    </citation>
    <scope>NUCLEOTIDE SEQUENCE [LARGE SCALE GENOMIC DNA]</scope>
</reference>
<sequence length="109" mass="12179">MVSHRGLNRIVFRDAVPAPLSPLFEIFTFPELEYAVHLTFLTDLLFSLYHFPRVESRVALSFFAITSRFCQSVAAVNSACFINALIYVSVTLILRAATELVPAPSLSSR</sequence>
<evidence type="ECO:0000313" key="3">
    <source>
        <dbReference type="Proteomes" id="UP000499080"/>
    </source>
</evidence>
<dbReference type="Proteomes" id="UP000499080">
    <property type="component" value="Unassembled WGS sequence"/>
</dbReference>
<evidence type="ECO:0000256" key="1">
    <source>
        <dbReference type="SAM" id="Phobius"/>
    </source>
</evidence>
<dbReference type="EMBL" id="BGPR01000357">
    <property type="protein sequence ID" value="GBM15248.1"/>
    <property type="molecule type" value="Genomic_DNA"/>
</dbReference>
<evidence type="ECO:0000313" key="2">
    <source>
        <dbReference type="EMBL" id="GBM15248.1"/>
    </source>
</evidence>
<proteinExistence type="predicted"/>
<comment type="caution">
    <text evidence="2">The sequence shown here is derived from an EMBL/GenBank/DDBJ whole genome shotgun (WGS) entry which is preliminary data.</text>
</comment>